<proteinExistence type="predicted"/>
<feature type="transmembrane region" description="Helical" evidence="1">
    <location>
        <begin position="96"/>
        <end position="119"/>
    </location>
</feature>
<keyword evidence="1" id="KW-0472">Membrane</keyword>
<reference evidence="3" key="1">
    <citation type="submission" date="2009-10" db="EMBL/GenBank/DDBJ databases">
        <title>Diversity of trophic interactions inside an arsenic-rich microbial ecosystem.</title>
        <authorList>
            <person name="Bertin P.N."/>
            <person name="Heinrich-Salmeron A."/>
            <person name="Pelletier E."/>
            <person name="Goulhen-Chollet F."/>
            <person name="Arsene-Ploetze F."/>
            <person name="Gallien S."/>
            <person name="Calteau A."/>
            <person name="Vallenet D."/>
            <person name="Casiot C."/>
            <person name="Chane-Woon-Ming B."/>
            <person name="Giloteaux L."/>
            <person name="Barakat M."/>
            <person name="Bonnefoy V."/>
            <person name="Bruneel O."/>
            <person name="Chandler M."/>
            <person name="Cleiss J."/>
            <person name="Duran R."/>
            <person name="Elbaz-Poulichet F."/>
            <person name="Fonknechten N."/>
            <person name="Lauga B."/>
            <person name="Mornico D."/>
            <person name="Ortet P."/>
            <person name="Schaeffer C."/>
            <person name="Siguier P."/>
            <person name="Alexander Thil Smith A."/>
            <person name="Van Dorsselaer A."/>
            <person name="Weissenbach J."/>
            <person name="Medigue C."/>
            <person name="Le Paslier D."/>
        </authorList>
    </citation>
    <scope>NUCLEOTIDE SEQUENCE</scope>
</reference>
<evidence type="ECO:0000313" key="3">
    <source>
        <dbReference type="EMBL" id="CBI06987.1"/>
    </source>
</evidence>
<evidence type="ECO:0000259" key="2">
    <source>
        <dbReference type="Pfam" id="PF09835"/>
    </source>
</evidence>
<dbReference type="EMBL" id="CABQ01000049">
    <property type="protein sequence ID" value="CBI06987.1"/>
    <property type="molecule type" value="Genomic_DNA"/>
</dbReference>
<keyword evidence="1" id="KW-0812">Transmembrane</keyword>
<dbReference type="InterPro" id="IPR018639">
    <property type="entry name" value="DUF2062"/>
</dbReference>
<gene>
    <name evidence="3" type="ORF">CARN6_0292</name>
</gene>
<protein>
    <recommendedName>
        <fullName evidence="2">DUF2062 domain-containing protein</fullName>
    </recommendedName>
</protein>
<dbReference type="AlphaFoldDB" id="E6QIC2"/>
<dbReference type="PANTHER" id="PTHR35102:SF1">
    <property type="entry name" value="E3 UBIQUITIN-PROTEIN LIGASE"/>
    <property type="match status" value="1"/>
</dbReference>
<accession>E6QIC2</accession>
<name>E6QIC2_9ZZZZ</name>
<dbReference type="Pfam" id="PF09835">
    <property type="entry name" value="DUF2062"/>
    <property type="match status" value="1"/>
</dbReference>
<feature type="transmembrane region" description="Helical" evidence="1">
    <location>
        <begin position="41"/>
        <end position="62"/>
    </location>
</feature>
<feature type="domain" description="DUF2062" evidence="2">
    <location>
        <begin position="3"/>
        <end position="124"/>
    </location>
</feature>
<organism evidence="3">
    <name type="scientific">mine drainage metagenome</name>
    <dbReference type="NCBI Taxonomy" id="410659"/>
    <lineage>
        <taxon>unclassified sequences</taxon>
        <taxon>metagenomes</taxon>
        <taxon>ecological metagenomes</taxon>
    </lineage>
</organism>
<dbReference type="PANTHER" id="PTHR35102">
    <property type="entry name" value="E3 UBIQUITIN-PROTEIN LIGASE"/>
    <property type="match status" value="1"/>
</dbReference>
<comment type="caution">
    <text evidence="3">The sequence shown here is derived from an EMBL/GenBank/DDBJ whole genome shotgun (WGS) entry which is preliminary data.</text>
</comment>
<sequence length="129" mass="13708">MTLALGFAIGCIPLLGVTTAICTVVALALRLNMAAIQAANWMAMPLQLVLLFPFLRLGQWIFPGSRPVEAASLATQLQMAPMHAVLAMGDLFSHAMVAWLVTAGPAGLLLMVVLSVVIARIRKGKRVSE</sequence>
<evidence type="ECO:0000256" key="1">
    <source>
        <dbReference type="SAM" id="Phobius"/>
    </source>
</evidence>
<keyword evidence="1" id="KW-1133">Transmembrane helix</keyword>
<feature type="transmembrane region" description="Helical" evidence="1">
    <location>
        <begin position="6"/>
        <end position="29"/>
    </location>
</feature>